<evidence type="ECO:0000313" key="2">
    <source>
        <dbReference type="EMBL" id="GAX74627.1"/>
    </source>
</evidence>
<dbReference type="NCBIfam" id="TIGR01444">
    <property type="entry name" value="fkbM_fam"/>
    <property type="match status" value="1"/>
</dbReference>
<dbReference type="InterPro" id="IPR029063">
    <property type="entry name" value="SAM-dependent_MTases_sf"/>
</dbReference>
<dbReference type="PANTHER" id="PTHR34203">
    <property type="entry name" value="METHYLTRANSFERASE, FKBM FAMILY PROTEIN"/>
    <property type="match status" value="1"/>
</dbReference>
<dbReference type="Pfam" id="PF05050">
    <property type="entry name" value="Methyltransf_21"/>
    <property type="match status" value="1"/>
</dbReference>
<dbReference type="Proteomes" id="UP000232323">
    <property type="component" value="Unassembled WGS sequence"/>
</dbReference>
<reference evidence="2 3" key="1">
    <citation type="submission" date="2017-08" db="EMBL/GenBank/DDBJ databases">
        <title>Acidophilic green algal genome provides insights into adaptation to an acidic environment.</title>
        <authorList>
            <person name="Hirooka S."/>
            <person name="Hirose Y."/>
            <person name="Kanesaki Y."/>
            <person name="Higuchi S."/>
            <person name="Fujiwara T."/>
            <person name="Onuma R."/>
            <person name="Era A."/>
            <person name="Ohbayashi R."/>
            <person name="Uzuka A."/>
            <person name="Nozaki H."/>
            <person name="Yoshikawa H."/>
            <person name="Miyagishima S.Y."/>
        </authorList>
    </citation>
    <scope>NUCLEOTIDE SEQUENCE [LARGE SCALE GENOMIC DNA]</scope>
    <source>
        <strain evidence="2 3">NIES-2499</strain>
    </source>
</reference>
<name>A0A250WUX2_9CHLO</name>
<proteinExistence type="predicted"/>
<feature type="domain" description="Methyltransferase FkbM" evidence="1">
    <location>
        <begin position="143"/>
        <end position="326"/>
    </location>
</feature>
<dbReference type="EMBL" id="BEGY01000008">
    <property type="protein sequence ID" value="GAX74627.1"/>
    <property type="molecule type" value="Genomic_DNA"/>
</dbReference>
<dbReference type="AlphaFoldDB" id="A0A250WUX2"/>
<dbReference type="Gene3D" id="3.40.50.150">
    <property type="entry name" value="Vaccinia Virus protein VP39"/>
    <property type="match status" value="1"/>
</dbReference>
<protein>
    <recommendedName>
        <fullName evidence="1">Methyltransferase FkbM domain-containing protein</fullName>
    </recommendedName>
</protein>
<evidence type="ECO:0000313" key="3">
    <source>
        <dbReference type="Proteomes" id="UP000232323"/>
    </source>
</evidence>
<sequence length="401" mass="45097">MGLRPFSRHLLLFTAILTALLLLTCFYNNHVGFYSHNVAFKRLHRECRQTQNLFCEYNSGLINSTGVTIMRQVYVPTGPFMYLYSSGDKASETILRSGMWEQEVLNELTWAMITSLPESLRSIRSNGPRTDDPAEWSDVMFVDAGAKIGWHALNIAARGYEVLAFEGLHQNQILLRSTLCQNPTLMERVTLYPFALGAQHEVCLAQSRETNQGQGLVANCSYVSSAAGQASVVSWYATKLADGNADHAQEHQMLEVHRLDKLLNMGVKVLKVDEDGRELKVIQGAAQLFKKYNVWFLLVEYHRHLAHDGASLPTTSNEIEAVLHFLKEVMSHGFHVSSDGFQGPYIGPVTGRSSEGRDTELQHLVSEMRSGDTLPSFYFYFVNSKLMKAWAKEKDSQPLPT</sequence>
<organism evidence="2 3">
    <name type="scientific">Chlamydomonas eustigma</name>
    <dbReference type="NCBI Taxonomy" id="1157962"/>
    <lineage>
        <taxon>Eukaryota</taxon>
        <taxon>Viridiplantae</taxon>
        <taxon>Chlorophyta</taxon>
        <taxon>core chlorophytes</taxon>
        <taxon>Chlorophyceae</taxon>
        <taxon>CS clade</taxon>
        <taxon>Chlamydomonadales</taxon>
        <taxon>Chlamydomonadaceae</taxon>
        <taxon>Chlamydomonas</taxon>
    </lineage>
</organism>
<dbReference type="InterPro" id="IPR006342">
    <property type="entry name" value="FkbM_mtfrase"/>
</dbReference>
<gene>
    <name evidence="2" type="ORF">CEUSTIGMA_g2075.t1</name>
</gene>
<dbReference type="InterPro" id="IPR052514">
    <property type="entry name" value="SAM-dependent_MTase"/>
</dbReference>
<comment type="caution">
    <text evidence="2">The sequence shown here is derived from an EMBL/GenBank/DDBJ whole genome shotgun (WGS) entry which is preliminary data.</text>
</comment>
<keyword evidence="3" id="KW-1185">Reference proteome</keyword>
<dbReference type="OrthoDB" id="542772at2759"/>
<dbReference type="SUPFAM" id="SSF53335">
    <property type="entry name" value="S-adenosyl-L-methionine-dependent methyltransferases"/>
    <property type="match status" value="1"/>
</dbReference>
<evidence type="ECO:0000259" key="1">
    <source>
        <dbReference type="Pfam" id="PF05050"/>
    </source>
</evidence>
<dbReference type="PANTHER" id="PTHR34203:SF13">
    <property type="entry name" value="EXPRESSED PROTEIN"/>
    <property type="match status" value="1"/>
</dbReference>
<accession>A0A250WUX2</accession>